<keyword evidence="2" id="KW-1185">Reference proteome</keyword>
<evidence type="ECO:0000313" key="2">
    <source>
        <dbReference type="Proteomes" id="UP000006431"/>
    </source>
</evidence>
<protein>
    <submittedName>
        <fullName evidence="1">Uncharacterized protein</fullName>
    </submittedName>
</protein>
<dbReference type="AlphaFoldDB" id="B6BIJ1"/>
<organism evidence="1 2">
    <name type="scientific">Sulfurimonas gotlandica (strain DSM 19862 / JCM 16533 / GD1)</name>
    <dbReference type="NCBI Taxonomy" id="929558"/>
    <lineage>
        <taxon>Bacteria</taxon>
        <taxon>Pseudomonadati</taxon>
        <taxon>Campylobacterota</taxon>
        <taxon>Epsilonproteobacteria</taxon>
        <taxon>Campylobacterales</taxon>
        <taxon>Sulfurimonadaceae</taxon>
        <taxon>Sulfurimonas</taxon>
    </lineage>
</organism>
<dbReference type="Proteomes" id="UP000006431">
    <property type="component" value="Unassembled WGS sequence"/>
</dbReference>
<dbReference type="OrthoDB" id="5373110at2"/>
<dbReference type="STRING" id="929558.SMGD1_1823"/>
<sequence length="71" mass="8494">MKIWILDTKAPSHRLVRLNCEDHSDFSYLGDLDDDELTAFFLELQNDMNVEKNIKLLKYYGYLHLFIITKK</sequence>
<dbReference type="HOGENOM" id="CLU_2738552_0_0_7"/>
<dbReference type="PATRIC" id="fig|929558.5.peg.1818"/>
<accession>H1FVW4</accession>
<reference evidence="1 2" key="1">
    <citation type="journal article" date="2012" name="Proc. Natl. Acad. Sci. U.S.A.">
        <title>Genome and physiology of a model Epsilonproteobacterium responsible for sulfide detoxification in marine oxygen depletion zones.</title>
        <authorList>
            <person name="Grote J."/>
            <person name="Schott T."/>
            <person name="Bruckner C.G."/>
            <person name="Glockner F.O."/>
            <person name="Jost G."/>
            <person name="Teeling H."/>
            <person name="Labrenz M."/>
            <person name="Jurgens K."/>
        </authorList>
    </citation>
    <scope>NUCLEOTIDE SEQUENCE [LARGE SCALE GENOMIC DNA]</scope>
    <source>
        <strain evidence="1 2">GD1</strain>
    </source>
</reference>
<dbReference type="RefSeq" id="WP_008335590.1">
    <property type="nucleotide sequence ID" value="NZ_AFRZ01000001.1"/>
</dbReference>
<dbReference type="EMBL" id="AFRZ01000001">
    <property type="protein sequence ID" value="EHP30346.1"/>
    <property type="molecule type" value="Genomic_DNA"/>
</dbReference>
<comment type="caution">
    <text evidence="1">The sequence shown here is derived from an EMBL/GenBank/DDBJ whole genome shotgun (WGS) entry which is preliminary data.</text>
</comment>
<accession>B6BIJ1</accession>
<proteinExistence type="predicted"/>
<gene>
    <name evidence="1" type="ORF">SMGD1_1823</name>
</gene>
<name>B6BIJ1_SULGG</name>
<evidence type="ECO:0000313" key="1">
    <source>
        <dbReference type="EMBL" id="EHP30346.1"/>
    </source>
</evidence>